<evidence type="ECO:0000313" key="1">
    <source>
        <dbReference type="EMBL" id="MCY9697064.1"/>
    </source>
</evidence>
<dbReference type="Proteomes" id="UP001527099">
    <property type="component" value="Unassembled WGS sequence"/>
</dbReference>
<gene>
    <name evidence="1" type="ORF">M5X19_29975</name>
</gene>
<sequence length="141" mass="16213">MLNNKKVISLAFSVLIFLFIVGAYTMNKNSNVTAESSDDTYISKDFKKFHSDYEKLTRAQQDTYWKEIEGKRVLWALEVDNVKQERVILTSGGMLAVPEVEATVSKARNDWALSLKKGEKITIDAKLTRQYYPQLWQVAIE</sequence>
<dbReference type="EMBL" id="JAMDMX010000123">
    <property type="protein sequence ID" value="MCY9697064.1"/>
    <property type="molecule type" value="Genomic_DNA"/>
</dbReference>
<protein>
    <submittedName>
        <fullName evidence="1">Uncharacterized protein</fullName>
    </submittedName>
</protein>
<proteinExistence type="predicted"/>
<accession>A0ABT4GLI4</accession>
<comment type="caution">
    <text evidence="1">The sequence shown here is derived from an EMBL/GenBank/DDBJ whole genome shotgun (WGS) entry which is preliminary data.</text>
</comment>
<evidence type="ECO:0000313" key="2">
    <source>
        <dbReference type="Proteomes" id="UP001527099"/>
    </source>
</evidence>
<name>A0ABT4GLI4_9BACL</name>
<dbReference type="RefSeq" id="WP_268617951.1">
    <property type="nucleotide sequence ID" value="NZ_JAMDMX010000123.1"/>
</dbReference>
<keyword evidence="2" id="KW-1185">Reference proteome</keyword>
<reference evidence="1 2" key="1">
    <citation type="submission" date="2022-05" db="EMBL/GenBank/DDBJ databases">
        <title>Genome Sequencing of Bee-Associated Microbes.</title>
        <authorList>
            <person name="Dunlap C."/>
        </authorList>
    </citation>
    <scope>NUCLEOTIDE SEQUENCE [LARGE SCALE GENOMIC DNA]</scope>
    <source>
        <strain evidence="1 2">NRRL B-14421</strain>
    </source>
</reference>
<organism evidence="1 2">
    <name type="scientific">Paenibacillus alginolyticus</name>
    <dbReference type="NCBI Taxonomy" id="59839"/>
    <lineage>
        <taxon>Bacteria</taxon>
        <taxon>Bacillati</taxon>
        <taxon>Bacillota</taxon>
        <taxon>Bacilli</taxon>
        <taxon>Bacillales</taxon>
        <taxon>Paenibacillaceae</taxon>
        <taxon>Paenibacillus</taxon>
    </lineage>
</organism>